<dbReference type="AlphaFoldDB" id="A0A4Q1JLW9"/>
<organism evidence="8 9">
    <name type="scientific">Ancylomarina salipaludis</name>
    <dbReference type="NCBI Taxonomy" id="2501299"/>
    <lineage>
        <taxon>Bacteria</taxon>
        <taxon>Pseudomonadati</taxon>
        <taxon>Bacteroidota</taxon>
        <taxon>Bacteroidia</taxon>
        <taxon>Marinilabiliales</taxon>
        <taxon>Marinifilaceae</taxon>
        <taxon>Ancylomarina</taxon>
    </lineage>
</organism>
<dbReference type="EMBL" id="SAXA01000008">
    <property type="protein sequence ID" value="RXQ93945.1"/>
    <property type="molecule type" value="Genomic_DNA"/>
</dbReference>
<gene>
    <name evidence="8" type="ORF">EO244_10230</name>
</gene>
<comment type="caution">
    <text evidence="8">The sequence shown here is derived from an EMBL/GenBank/DDBJ whole genome shotgun (WGS) entry which is preliminary data.</text>
</comment>
<evidence type="ECO:0000313" key="8">
    <source>
        <dbReference type="EMBL" id="RXQ93945.1"/>
    </source>
</evidence>
<dbReference type="Proteomes" id="UP000289703">
    <property type="component" value="Unassembled WGS sequence"/>
</dbReference>
<keyword evidence="3" id="KW-0732">Signal</keyword>
<dbReference type="RefSeq" id="WP_129254578.1">
    <property type="nucleotide sequence ID" value="NZ_SAXA01000008.1"/>
</dbReference>
<dbReference type="GO" id="GO:0009279">
    <property type="term" value="C:cell outer membrane"/>
    <property type="evidence" value="ECO:0007669"/>
    <property type="project" value="UniProtKB-SubCell"/>
</dbReference>
<evidence type="ECO:0000256" key="1">
    <source>
        <dbReference type="ARBA" id="ARBA00004442"/>
    </source>
</evidence>
<comment type="subcellular location">
    <subcellularLocation>
        <location evidence="1">Cell outer membrane</location>
    </subcellularLocation>
</comment>
<evidence type="ECO:0000313" key="9">
    <source>
        <dbReference type="Proteomes" id="UP000289703"/>
    </source>
</evidence>
<dbReference type="Gene3D" id="1.25.40.390">
    <property type="match status" value="1"/>
</dbReference>
<evidence type="ECO:0000259" key="6">
    <source>
        <dbReference type="Pfam" id="PF07980"/>
    </source>
</evidence>
<keyword evidence="4" id="KW-0472">Membrane</keyword>
<accession>A0A4Q1JLW9</accession>
<evidence type="ECO:0000256" key="5">
    <source>
        <dbReference type="ARBA" id="ARBA00023237"/>
    </source>
</evidence>
<evidence type="ECO:0000259" key="7">
    <source>
        <dbReference type="Pfam" id="PF14322"/>
    </source>
</evidence>
<dbReference type="Pfam" id="PF07980">
    <property type="entry name" value="SusD_RagB"/>
    <property type="match status" value="1"/>
</dbReference>
<dbReference type="InterPro" id="IPR033985">
    <property type="entry name" value="SusD-like_N"/>
</dbReference>
<dbReference type="PROSITE" id="PS51257">
    <property type="entry name" value="PROKAR_LIPOPROTEIN"/>
    <property type="match status" value="1"/>
</dbReference>
<dbReference type="InterPro" id="IPR012944">
    <property type="entry name" value="SusD_RagB_dom"/>
</dbReference>
<evidence type="ECO:0000256" key="3">
    <source>
        <dbReference type="ARBA" id="ARBA00022729"/>
    </source>
</evidence>
<name>A0A4Q1JLW9_9BACT</name>
<evidence type="ECO:0000256" key="2">
    <source>
        <dbReference type="ARBA" id="ARBA00006275"/>
    </source>
</evidence>
<dbReference type="Pfam" id="PF14322">
    <property type="entry name" value="SusD-like_3"/>
    <property type="match status" value="1"/>
</dbReference>
<feature type="domain" description="RagB/SusD" evidence="6">
    <location>
        <begin position="336"/>
        <end position="458"/>
    </location>
</feature>
<keyword evidence="5" id="KW-0998">Cell outer membrane</keyword>
<evidence type="ECO:0000256" key="4">
    <source>
        <dbReference type="ARBA" id="ARBA00023136"/>
    </source>
</evidence>
<dbReference type="InterPro" id="IPR011990">
    <property type="entry name" value="TPR-like_helical_dom_sf"/>
</dbReference>
<keyword evidence="9" id="KW-1185">Reference proteome</keyword>
<protein>
    <submittedName>
        <fullName evidence="8">RagB/SusD family nutrient uptake outer membrane protein</fullName>
    </submittedName>
</protein>
<feature type="domain" description="SusD-like N-terminal" evidence="7">
    <location>
        <begin position="97"/>
        <end position="224"/>
    </location>
</feature>
<dbReference type="OrthoDB" id="729505at2"/>
<proteinExistence type="inferred from homology"/>
<comment type="similarity">
    <text evidence="2">Belongs to the SusD family.</text>
</comment>
<dbReference type="SUPFAM" id="SSF48452">
    <property type="entry name" value="TPR-like"/>
    <property type="match status" value="1"/>
</dbReference>
<reference evidence="8 9" key="1">
    <citation type="submission" date="2019-01" db="EMBL/GenBank/DDBJ databases">
        <title>Ancylomarina salipaludis sp. nov., isolated from a salt marsh.</title>
        <authorList>
            <person name="Yoon J.-H."/>
        </authorList>
    </citation>
    <scope>NUCLEOTIDE SEQUENCE [LARGE SCALE GENOMIC DNA]</scope>
    <source>
        <strain evidence="8 9">SHSM-M15</strain>
    </source>
</reference>
<sequence>MKNKIIILITFVGLLFSACDDYLDVEPKGRKILQNAEEYSALLESDHLFTFPLGDVGYLVDESSVMDERWITEDEFPVLKANFTFNESADRAKFIEQDMLYNNCYKRIAHYNVIINQIDEAEGDDKLKKKVKAQAQILRAFNNFYLINFYAKHYNKDNAAVDRGVILSVNFDMEAILPQSSVQKVYDAIEQDIADALEHLPAQPNNTFRPGKALGYALKAKVHLFKKEFGLALTAAEESLKYNDYLFDLVAYNEQYQVSPYTVQVDYGMQEHNLFRYGFDAINGLFLNIVSPEFVEKFETGDIRLETFFATAPFLPEGTMYYGLIPGSFQQNAGGIRSAEVFLMKAECLARGGKFQDAIDIVNKLREKRFKPESYVALNASNIKEAMDIIIAERAREMYLTPNRYWDLRRLNTEPEYAITLNKTFKGKTYTLKPNSHLYIQPFSIEAITRNPNLEQNSK</sequence>